<dbReference type="Pfam" id="PF00440">
    <property type="entry name" value="TetR_N"/>
    <property type="match status" value="1"/>
</dbReference>
<evidence type="ECO:0000256" key="4">
    <source>
        <dbReference type="PROSITE-ProRule" id="PRU00335"/>
    </source>
</evidence>
<dbReference type="PANTHER" id="PTHR30055:SF151">
    <property type="entry name" value="TRANSCRIPTIONAL REGULATORY PROTEIN"/>
    <property type="match status" value="1"/>
</dbReference>
<gene>
    <name evidence="6" type="ORF">GCM10025864_15340</name>
</gene>
<dbReference type="InterPro" id="IPR004111">
    <property type="entry name" value="Repressor_TetR_C"/>
</dbReference>
<dbReference type="Pfam" id="PF02909">
    <property type="entry name" value="TetR_C_1"/>
    <property type="match status" value="1"/>
</dbReference>
<dbReference type="Gene3D" id="1.10.10.60">
    <property type="entry name" value="Homeodomain-like"/>
    <property type="match status" value="1"/>
</dbReference>
<dbReference type="EMBL" id="BSUK01000001">
    <property type="protein sequence ID" value="GMA23775.1"/>
    <property type="molecule type" value="Genomic_DNA"/>
</dbReference>
<dbReference type="InterPro" id="IPR001647">
    <property type="entry name" value="HTH_TetR"/>
</dbReference>
<comment type="caution">
    <text evidence="6">The sequence shown here is derived from an EMBL/GenBank/DDBJ whole genome shotgun (WGS) entry which is preliminary data.</text>
</comment>
<evidence type="ECO:0000313" key="6">
    <source>
        <dbReference type="EMBL" id="GMA23775.1"/>
    </source>
</evidence>
<dbReference type="PROSITE" id="PS50977">
    <property type="entry name" value="HTH_TETR_2"/>
    <property type="match status" value="1"/>
</dbReference>
<keyword evidence="3" id="KW-0804">Transcription</keyword>
<organism evidence="6 7">
    <name type="scientific">Luteimicrobium album</name>
    <dbReference type="NCBI Taxonomy" id="1054550"/>
    <lineage>
        <taxon>Bacteria</taxon>
        <taxon>Bacillati</taxon>
        <taxon>Actinomycetota</taxon>
        <taxon>Actinomycetes</taxon>
        <taxon>Micrococcales</taxon>
        <taxon>Luteimicrobium</taxon>
    </lineage>
</organism>
<name>A0ABQ6I1W9_9MICO</name>
<dbReference type="PANTHER" id="PTHR30055">
    <property type="entry name" value="HTH-TYPE TRANSCRIPTIONAL REGULATOR RUTR"/>
    <property type="match status" value="1"/>
</dbReference>
<evidence type="ECO:0000313" key="7">
    <source>
        <dbReference type="Proteomes" id="UP001157091"/>
    </source>
</evidence>
<dbReference type="SUPFAM" id="SSF48498">
    <property type="entry name" value="Tetracyclin repressor-like, C-terminal domain"/>
    <property type="match status" value="1"/>
</dbReference>
<dbReference type="SUPFAM" id="SSF46689">
    <property type="entry name" value="Homeodomain-like"/>
    <property type="match status" value="1"/>
</dbReference>
<dbReference type="PRINTS" id="PR00455">
    <property type="entry name" value="HTHTETR"/>
</dbReference>
<keyword evidence="1" id="KW-0805">Transcription regulation</keyword>
<evidence type="ECO:0000256" key="2">
    <source>
        <dbReference type="ARBA" id="ARBA00023125"/>
    </source>
</evidence>
<dbReference type="Proteomes" id="UP001157091">
    <property type="component" value="Unassembled WGS sequence"/>
</dbReference>
<dbReference type="InterPro" id="IPR023772">
    <property type="entry name" value="DNA-bd_HTH_TetR-type_CS"/>
</dbReference>
<dbReference type="InterPro" id="IPR050109">
    <property type="entry name" value="HTH-type_TetR-like_transc_reg"/>
</dbReference>
<protein>
    <recommendedName>
        <fullName evidence="5">HTH tetR-type domain-containing protein</fullName>
    </recommendedName>
</protein>
<evidence type="ECO:0000256" key="1">
    <source>
        <dbReference type="ARBA" id="ARBA00023015"/>
    </source>
</evidence>
<feature type="DNA-binding region" description="H-T-H motif" evidence="4">
    <location>
        <begin position="25"/>
        <end position="44"/>
    </location>
</feature>
<evidence type="ECO:0000256" key="3">
    <source>
        <dbReference type="ARBA" id="ARBA00023163"/>
    </source>
</evidence>
<dbReference type="Gene3D" id="1.10.357.10">
    <property type="entry name" value="Tetracycline Repressor, domain 2"/>
    <property type="match status" value="1"/>
</dbReference>
<keyword evidence="7" id="KW-1185">Reference proteome</keyword>
<reference evidence="7" key="1">
    <citation type="journal article" date="2019" name="Int. J. Syst. Evol. Microbiol.">
        <title>The Global Catalogue of Microorganisms (GCM) 10K type strain sequencing project: providing services to taxonomists for standard genome sequencing and annotation.</title>
        <authorList>
            <consortium name="The Broad Institute Genomics Platform"/>
            <consortium name="The Broad Institute Genome Sequencing Center for Infectious Disease"/>
            <person name="Wu L."/>
            <person name="Ma J."/>
        </authorList>
    </citation>
    <scope>NUCLEOTIDE SEQUENCE [LARGE SCALE GENOMIC DNA]</scope>
    <source>
        <strain evidence="7">NBRC 106348</strain>
    </source>
</reference>
<feature type="domain" description="HTH tetR-type" evidence="5">
    <location>
        <begin position="2"/>
        <end position="62"/>
    </location>
</feature>
<keyword evidence="2 4" id="KW-0238">DNA-binding</keyword>
<dbReference type="InterPro" id="IPR036271">
    <property type="entry name" value="Tet_transcr_reg_TetR-rel_C_sf"/>
</dbReference>
<dbReference type="InterPro" id="IPR009057">
    <property type="entry name" value="Homeodomain-like_sf"/>
</dbReference>
<sequence>MAMNVDRIVEAGMAVFAEVGYERLSMRLVASRLGVQAASLYYHVRNKGMLVALMADRVAQEGLDAGTAALAGLPADATPRDRVVAQLAALRVSLLRHQGSARLLSSSPGTLGPGALGLMERLLATLADAGLPDDDAVVVADVLLSYVTGFVTQEQAEPVQQPLRPEPVVPADAYPRTAALAGRFDDDAMFTRGVRQLAALVER</sequence>
<dbReference type="PROSITE" id="PS01081">
    <property type="entry name" value="HTH_TETR_1"/>
    <property type="match status" value="1"/>
</dbReference>
<accession>A0ABQ6I1W9</accession>
<evidence type="ECO:0000259" key="5">
    <source>
        <dbReference type="PROSITE" id="PS50977"/>
    </source>
</evidence>
<proteinExistence type="predicted"/>